<dbReference type="Proteomes" id="UP000305067">
    <property type="component" value="Unassembled WGS sequence"/>
</dbReference>
<dbReference type="InterPro" id="IPR038635">
    <property type="entry name" value="CCR4-NOT_su2/3/5_C_sf"/>
</dbReference>
<reference evidence="6 7" key="1">
    <citation type="journal article" date="2019" name="Nat. Ecol. Evol.">
        <title>Megaphylogeny resolves global patterns of mushroom evolution.</title>
        <authorList>
            <person name="Varga T."/>
            <person name="Krizsan K."/>
            <person name="Foldi C."/>
            <person name="Dima B."/>
            <person name="Sanchez-Garcia M."/>
            <person name="Sanchez-Ramirez S."/>
            <person name="Szollosi G.J."/>
            <person name="Szarkandi J.G."/>
            <person name="Papp V."/>
            <person name="Albert L."/>
            <person name="Andreopoulos W."/>
            <person name="Angelini C."/>
            <person name="Antonin V."/>
            <person name="Barry K.W."/>
            <person name="Bougher N.L."/>
            <person name="Buchanan P."/>
            <person name="Buyck B."/>
            <person name="Bense V."/>
            <person name="Catcheside P."/>
            <person name="Chovatia M."/>
            <person name="Cooper J."/>
            <person name="Damon W."/>
            <person name="Desjardin D."/>
            <person name="Finy P."/>
            <person name="Geml J."/>
            <person name="Haridas S."/>
            <person name="Hughes K."/>
            <person name="Justo A."/>
            <person name="Karasinski D."/>
            <person name="Kautmanova I."/>
            <person name="Kiss B."/>
            <person name="Kocsube S."/>
            <person name="Kotiranta H."/>
            <person name="LaButti K.M."/>
            <person name="Lechner B.E."/>
            <person name="Liimatainen K."/>
            <person name="Lipzen A."/>
            <person name="Lukacs Z."/>
            <person name="Mihaltcheva S."/>
            <person name="Morgado L.N."/>
            <person name="Niskanen T."/>
            <person name="Noordeloos M.E."/>
            <person name="Ohm R.A."/>
            <person name="Ortiz-Santana B."/>
            <person name="Ovrebo C."/>
            <person name="Racz N."/>
            <person name="Riley R."/>
            <person name="Savchenko A."/>
            <person name="Shiryaev A."/>
            <person name="Soop K."/>
            <person name="Spirin V."/>
            <person name="Szebenyi C."/>
            <person name="Tomsovsky M."/>
            <person name="Tulloss R.E."/>
            <person name="Uehling J."/>
            <person name="Grigoriev I.V."/>
            <person name="Vagvolgyi C."/>
            <person name="Papp T."/>
            <person name="Martin F.M."/>
            <person name="Miettinen O."/>
            <person name="Hibbett D.S."/>
            <person name="Nagy L.G."/>
        </authorList>
    </citation>
    <scope>NUCLEOTIDE SEQUENCE [LARGE SCALE GENOMIC DNA]</scope>
    <source>
        <strain evidence="6 7">CBS 309.79</strain>
    </source>
</reference>
<dbReference type="GO" id="GO:0006355">
    <property type="term" value="P:regulation of DNA-templated transcription"/>
    <property type="evidence" value="ECO:0007669"/>
    <property type="project" value="InterPro"/>
</dbReference>
<proteinExistence type="inferred from homology"/>
<name>A0A5C3QI85_9AGAR</name>
<feature type="compositionally biased region" description="Low complexity" evidence="4">
    <location>
        <begin position="372"/>
        <end position="389"/>
    </location>
</feature>
<keyword evidence="7" id="KW-1185">Reference proteome</keyword>
<evidence type="ECO:0000313" key="6">
    <source>
        <dbReference type="EMBL" id="TFL01753.1"/>
    </source>
</evidence>
<evidence type="ECO:0000256" key="1">
    <source>
        <dbReference type="ARBA" id="ARBA00007682"/>
    </source>
</evidence>
<feature type="region of interest" description="Disordered" evidence="4">
    <location>
        <begin position="360"/>
        <end position="399"/>
    </location>
</feature>
<dbReference type="Pfam" id="PF04153">
    <property type="entry name" value="NOT2_3_5_C"/>
    <property type="match status" value="1"/>
</dbReference>
<dbReference type="GO" id="GO:0030015">
    <property type="term" value="C:CCR4-NOT core complex"/>
    <property type="evidence" value="ECO:0007669"/>
    <property type="project" value="InterPro"/>
</dbReference>
<dbReference type="InterPro" id="IPR040168">
    <property type="entry name" value="Not2/3/5"/>
</dbReference>
<protein>
    <recommendedName>
        <fullName evidence="5">NOT2/NOT3/NOT5 C-terminal domain-containing protein</fullName>
    </recommendedName>
</protein>
<keyword evidence="2" id="KW-0805">Transcription regulation</keyword>
<evidence type="ECO:0000313" key="7">
    <source>
        <dbReference type="Proteomes" id="UP000305067"/>
    </source>
</evidence>
<feature type="region of interest" description="Disordered" evidence="4">
    <location>
        <begin position="61"/>
        <end position="143"/>
    </location>
</feature>
<dbReference type="PANTHER" id="PTHR23326">
    <property type="entry name" value="CCR4 NOT-RELATED"/>
    <property type="match status" value="1"/>
</dbReference>
<accession>A0A5C3QI85</accession>
<evidence type="ECO:0000256" key="2">
    <source>
        <dbReference type="ARBA" id="ARBA00023015"/>
    </source>
</evidence>
<feature type="domain" description="NOT2/NOT3/NOT5 C-terminal" evidence="5">
    <location>
        <begin position="234"/>
        <end position="356"/>
    </location>
</feature>
<dbReference type="Gene3D" id="2.30.30.1020">
    <property type="entry name" value="CCR4-NOT complex subunit 2/3/5, C-terminal domain"/>
    <property type="match status" value="1"/>
</dbReference>
<sequence>MLSSMGGAIQQQTPGMLNLAPAQARALHPGYQQHPQLDSEKHQQQRNVLNMKLNQNPAAQAAWNSPNVGSGQTGAQPNGALHSQTQSSISHTAPTPNSMNPPNVSRAFPQQHQPGSQAQPNSLGASTPGYPSTNGISQQQDQLHTPNTAVNPAINQLSSLNDPAHNQAAISHPITQHPQTPAQQVLVSAADRWGLLGLLAMIQNASLDVDQGLTSMGTDLGTMGLDMSYSGNLYSTFITPFSDPAAAQAVEPDYHVPSCYIVQTPPAGPAKASMFSEETLLFMFYAAPRDALQEVAAQELFNRNWRYHKEHRVWLTKDTTTATAKIPGGEQGSYIVWDPETWTRERKELTVVYTELEDRSPSSYMHAPGMGSQDVQQQQHQQPSAPSPSVGGPRGSFAM</sequence>
<evidence type="ECO:0000256" key="4">
    <source>
        <dbReference type="SAM" id="MobiDB-lite"/>
    </source>
</evidence>
<dbReference type="GO" id="GO:0000289">
    <property type="term" value="P:nuclear-transcribed mRNA poly(A) tail shortening"/>
    <property type="evidence" value="ECO:0007669"/>
    <property type="project" value="UniProtKB-ARBA"/>
</dbReference>
<comment type="similarity">
    <text evidence="1">Belongs to the CNOT2/3/5 family.</text>
</comment>
<dbReference type="EMBL" id="ML178824">
    <property type="protein sequence ID" value="TFL01753.1"/>
    <property type="molecule type" value="Genomic_DNA"/>
</dbReference>
<dbReference type="STRING" id="1884261.A0A5C3QI85"/>
<dbReference type="OrthoDB" id="25391at2759"/>
<evidence type="ECO:0000256" key="3">
    <source>
        <dbReference type="ARBA" id="ARBA00023163"/>
    </source>
</evidence>
<dbReference type="AlphaFoldDB" id="A0A5C3QI85"/>
<evidence type="ECO:0000259" key="5">
    <source>
        <dbReference type="Pfam" id="PF04153"/>
    </source>
</evidence>
<keyword evidence="3" id="KW-0804">Transcription</keyword>
<gene>
    <name evidence="6" type="ORF">BDV98DRAFT_567476</name>
</gene>
<organism evidence="6 7">
    <name type="scientific">Pterulicium gracile</name>
    <dbReference type="NCBI Taxonomy" id="1884261"/>
    <lineage>
        <taxon>Eukaryota</taxon>
        <taxon>Fungi</taxon>
        <taxon>Dikarya</taxon>
        <taxon>Basidiomycota</taxon>
        <taxon>Agaricomycotina</taxon>
        <taxon>Agaricomycetes</taxon>
        <taxon>Agaricomycetidae</taxon>
        <taxon>Agaricales</taxon>
        <taxon>Pleurotineae</taxon>
        <taxon>Pterulaceae</taxon>
        <taxon>Pterulicium</taxon>
    </lineage>
</organism>
<dbReference type="InterPro" id="IPR007282">
    <property type="entry name" value="NOT2/3/5_C"/>
</dbReference>